<dbReference type="Proteomes" id="UP000246715">
    <property type="component" value="Segment"/>
</dbReference>
<accession>A7IU10</accession>
<gene>
    <name evidence="1" type="primary">m280L</name>
    <name evidence="1" type="ORF">MT325_m280L</name>
</gene>
<organismHost>
    <name type="scientific">Paramecium bursaria</name>
    <dbReference type="NCBI Taxonomy" id="74790"/>
</organismHost>
<organism evidence="1 2">
    <name type="scientific">Paramecium bursaria Chlorella virus MT325</name>
    <name type="common">PBCV-MT325</name>
    <dbReference type="NCBI Taxonomy" id="346932"/>
    <lineage>
        <taxon>Viruses</taxon>
        <taxon>Varidnaviria</taxon>
        <taxon>Bamfordvirae</taxon>
        <taxon>Nucleocytoviricota</taxon>
        <taxon>Megaviricetes</taxon>
        <taxon>Algavirales</taxon>
        <taxon>Phycodnaviridae</taxon>
        <taxon>Chlorovirus</taxon>
        <taxon>Chlorovirus conductrix</taxon>
        <taxon>Paramecium bursaria Chlorella virus A1</taxon>
    </lineage>
</organism>
<protein>
    <submittedName>
        <fullName evidence="1">Uncharacterized protein m280L</fullName>
    </submittedName>
</protein>
<reference evidence="1 2" key="1">
    <citation type="journal article" date="2007" name="Virology">
        <title>Sequence and annotation of the 314-kb MT325 and the 321-kb FR483 viruses that infect Chlorella Pbi.</title>
        <authorList>
            <person name="Fitzgerald L.A."/>
            <person name="Graves M.V."/>
            <person name="Li X."/>
            <person name="Feldblyum T."/>
            <person name="Hartigan J."/>
            <person name="Van Etten J.L."/>
        </authorList>
    </citation>
    <scope>NUCLEOTIDE SEQUENCE [LARGE SCALE GENOMIC DNA]</scope>
    <source>
        <strain evidence="1 2">MT325</strain>
    </source>
</reference>
<dbReference type="EMBL" id="DQ491001">
    <property type="protein sequence ID" value="ABT13834.1"/>
    <property type="molecule type" value="Genomic_DNA"/>
</dbReference>
<name>A7IU10_PBCVM</name>
<proteinExistence type="predicted"/>
<sequence length="76" mass="8537">MYVLLLTFDDILCDLHLELSENHILVLAKGNCSRCWRICIIKVIAEEMVVAFYMFLGRVHHAGKVVTTGTKNCIGG</sequence>
<evidence type="ECO:0000313" key="2">
    <source>
        <dbReference type="Proteomes" id="UP000246715"/>
    </source>
</evidence>
<evidence type="ECO:0000313" key="1">
    <source>
        <dbReference type="EMBL" id="ABT13834.1"/>
    </source>
</evidence>